<evidence type="ECO:0000256" key="2">
    <source>
        <dbReference type="SAM" id="Phobius"/>
    </source>
</evidence>
<organism evidence="3">
    <name type="scientific">viral metagenome</name>
    <dbReference type="NCBI Taxonomy" id="1070528"/>
    <lineage>
        <taxon>unclassified sequences</taxon>
        <taxon>metagenomes</taxon>
        <taxon>organismal metagenomes</taxon>
    </lineage>
</organism>
<evidence type="ECO:0000313" key="3">
    <source>
        <dbReference type="EMBL" id="QHU00167.1"/>
    </source>
</evidence>
<accession>A0A6C0J6C0</accession>
<keyword evidence="2" id="KW-0812">Transmembrane</keyword>
<evidence type="ECO:0000256" key="1">
    <source>
        <dbReference type="SAM" id="Coils"/>
    </source>
</evidence>
<protein>
    <submittedName>
        <fullName evidence="3">Uncharacterized protein</fullName>
    </submittedName>
</protein>
<sequence>MNFTQNNWSNFTENVCFIKDENVYTSKDICQKDNYFEKFNIRNNMIIFYFIHLVIYYITIGITTMFIFNFIKKYFVNYLEKITRDMYEDFNIHYDDDERLKISLEDLQDSINKLNKSNTTNFIKDKNGLNKDINKVKMEMNESETKVYLQDENNNFNLIITKDIGTNTFKEQITPTWCESSEEYFRCRLEKLLENTRIAIPIDSFCSIYGDISQIIPKDQLFLEFDKYIDSTVPIICMLRDICCKRGWNDKFLITHND</sequence>
<reference evidence="3" key="1">
    <citation type="journal article" date="2020" name="Nature">
        <title>Giant virus diversity and host interactions through global metagenomics.</title>
        <authorList>
            <person name="Schulz F."/>
            <person name="Roux S."/>
            <person name="Paez-Espino D."/>
            <person name="Jungbluth S."/>
            <person name="Walsh D.A."/>
            <person name="Denef V.J."/>
            <person name="McMahon K.D."/>
            <person name="Konstantinidis K.T."/>
            <person name="Eloe-Fadrosh E.A."/>
            <person name="Kyrpides N.C."/>
            <person name="Woyke T."/>
        </authorList>
    </citation>
    <scope>NUCLEOTIDE SEQUENCE</scope>
    <source>
        <strain evidence="3">GVMAG-M-3300025860-12</strain>
    </source>
</reference>
<keyword evidence="2" id="KW-1133">Transmembrane helix</keyword>
<dbReference type="AlphaFoldDB" id="A0A6C0J6C0"/>
<feature type="transmembrane region" description="Helical" evidence="2">
    <location>
        <begin position="46"/>
        <end position="71"/>
    </location>
</feature>
<keyword evidence="1" id="KW-0175">Coiled coil</keyword>
<name>A0A6C0J6C0_9ZZZZ</name>
<feature type="coiled-coil region" evidence="1">
    <location>
        <begin position="97"/>
        <end position="146"/>
    </location>
</feature>
<keyword evidence="2" id="KW-0472">Membrane</keyword>
<dbReference type="EMBL" id="MN740324">
    <property type="protein sequence ID" value="QHU00167.1"/>
    <property type="molecule type" value="Genomic_DNA"/>
</dbReference>
<proteinExistence type="predicted"/>